<keyword evidence="1" id="KW-1185">Reference proteome</keyword>
<reference evidence="2" key="3">
    <citation type="submission" date="2025-08" db="UniProtKB">
        <authorList>
            <consortium name="RefSeq"/>
        </authorList>
    </citation>
    <scope>IDENTIFICATION</scope>
    <source>
        <strain evidence="2">NI907</strain>
    </source>
</reference>
<reference evidence="2" key="1">
    <citation type="journal article" date="2019" name="Mol. Biol. Evol.">
        <title>Blast fungal genomes show frequent chromosomal changes, gene gains and losses, and effector gene turnover.</title>
        <authorList>
            <person name="Gomez Luciano L.B."/>
            <person name="Jason Tsai I."/>
            <person name="Chuma I."/>
            <person name="Tosa Y."/>
            <person name="Chen Y.H."/>
            <person name="Li J.Y."/>
            <person name="Li M.Y."/>
            <person name="Jade Lu M.Y."/>
            <person name="Nakayashiki H."/>
            <person name="Li W.H."/>
        </authorList>
    </citation>
    <scope>NUCLEOTIDE SEQUENCE</scope>
    <source>
        <strain evidence="2">NI907</strain>
    </source>
</reference>
<sequence length="969" mass="101068">MAREKVVDWTSLLVLVAENLLTTLPPGHTLLLLLTGLGAGKLLGLLGADNLVAHGVELLLLLALVGLEAGTRALALHPVVTGRRHLAVNDSPDFLSQVLGELGRVSDDDDTTLELLERLGQGTERVTVQVVGRLVQDDQVRTLPRAGGKDDLDTLTTRQTAHARVGNQLSVQTEVGAVALNLLTDQRTELTRGKSLLHVDLGNHLLVGSEQLRTREPGVVGRHHGDPALVLHANVLTQSERALVLVRVLELSAGVDADDAALGTVDLEDLVHGLLVLLGDDLVGTVHGLTVLTSLETPLDVLGRSLVQVVIDVGESVLLDVGDTDVLVLVDLTSSGNELTSQDVDKSRLAGTVGTNDGNTGAQRALEGDVADLGLGGTRVLEVHLGGTENGLGLGLDTLEETRLGEGELNLRGAELVVTTVTLKLEALVVDDVLADIVEEAGVVRHDDGSARRVLEVLLEPLDVLHIQVVGGLIEQQDIGGLEDGTAQSQLHLPTTRQSSDLTLNHGVGETELVEALDDIITGNRDLGLLQLLHGPVNGGHLSVSRVQVVLDEHGLDLVLLGEAFNLLIVDGAHESGLSGTVGAAKTVALATLETKVGLVEKNLGTVGERESAVAQVLSLLVVSLLLLGIGKTRGSLLAEGLDDALSLGIANDDADVRLKSSSPDSGIDLLLVNELTSNGGNVLDDGGELLSLGILLVGKNVPDVSSDGSDVTVVAALGDLAVDDVTDTGQSVKTLLGLLTSLGVGHVLVVLLQVGHEPGKEGRDDVGVVDELAHVVDDDSSLTLDGSVTLLKTTLQERNHQGQGGLSDLRDESGGTQQVDGLRDVLGLSNTLDELGNEALDIPVDNQAANLLHDLVGMLLDLLLGVPHGITNDGDEVGNTKGSLGGCGPDEGLDEVENSNLFRPLLGVLERLDQVRKGGLDGVGVDCLSNGRSGSKCCVLDRCDLVAGSSEHARQKDNQERLDVSRDL</sequence>
<dbReference type="RefSeq" id="XP_030980776.1">
    <property type="nucleotide sequence ID" value="XM_031127212.1"/>
</dbReference>
<evidence type="ECO:0000313" key="1">
    <source>
        <dbReference type="Proteomes" id="UP000515153"/>
    </source>
</evidence>
<reference evidence="2" key="2">
    <citation type="submission" date="2019-10" db="EMBL/GenBank/DDBJ databases">
        <authorList>
            <consortium name="NCBI Genome Project"/>
        </authorList>
    </citation>
    <scope>NUCLEOTIDE SEQUENCE</scope>
    <source>
        <strain evidence="2">NI907</strain>
    </source>
</reference>
<gene>
    <name evidence="2" type="ORF">PgNI_07197</name>
</gene>
<dbReference type="KEGG" id="pgri:PgNI_07197"/>
<accession>A0A6P8B0L6</accession>
<dbReference type="AntiFam" id="ANF00142">
    <property type="entry name" value="Shadow ORF (opposite yadG)"/>
</dbReference>
<name>A0A6P8B0L6_PYRGI</name>
<proteinExistence type="predicted"/>
<organism evidence="1 2">
    <name type="scientific">Pyricularia grisea</name>
    <name type="common">Crabgrass-specific blast fungus</name>
    <name type="synonym">Magnaporthe grisea</name>
    <dbReference type="NCBI Taxonomy" id="148305"/>
    <lineage>
        <taxon>Eukaryota</taxon>
        <taxon>Fungi</taxon>
        <taxon>Dikarya</taxon>
        <taxon>Ascomycota</taxon>
        <taxon>Pezizomycotina</taxon>
        <taxon>Sordariomycetes</taxon>
        <taxon>Sordariomycetidae</taxon>
        <taxon>Magnaporthales</taxon>
        <taxon>Pyriculariaceae</taxon>
        <taxon>Pyricularia</taxon>
    </lineage>
</organism>
<dbReference type="GeneID" id="41962121"/>
<dbReference type="AlphaFoldDB" id="A0A6P8B0L6"/>
<evidence type="ECO:0000313" key="2">
    <source>
        <dbReference type="RefSeq" id="XP_030980776.1"/>
    </source>
</evidence>
<dbReference type="Proteomes" id="UP000515153">
    <property type="component" value="Unplaced"/>
</dbReference>
<protein>
    <submittedName>
        <fullName evidence="2">Uncharacterized protein</fullName>
    </submittedName>
</protein>